<keyword evidence="2" id="KW-0288">FMN</keyword>
<evidence type="ECO:0000256" key="1">
    <source>
        <dbReference type="ARBA" id="ARBA00022630"/>
    </source>
</evidence>
<evidence type="ECO:0000259" key="5">
    <source>
        <dbReference type="Pfam" id="PF00296"/>
    </source>
</evidence>
<sequence length="384" mass="42698">MDTEFAYWVPNVSGGLVVSDWDMDTDWTYEYNLELARTAEEVGFEYALAQARFFGSYGADRQLEALSVANALAAQTEELHVIGAVHPGLWEPGPLANFISTADRISNGRFSINVVSGWFKGEFTGFGQPWLAHDERYARSEEFIEVLKRLWSEEYATYDGRFYTIGKDIDGFEGAPMQPKPVQDPYPQVFQGGNSKAARKMAARQADVLFINGGSLETIRGIIEDVESYAEEFGTEPPRFAANGFVIQRDTEAEAKETLEGIIENATDEAVEAFREQVKQAGQSSAEGEGMWDDSDFEDLVQYNDGFKTGLIGTKEQIVERIRKLDAIGVDIVLAGFLHYDTELEQFGEEIIPAVREADPIEVDDVDDVIDEDVESIGGAEVAR</sequence>
<evidence type="ECO:0000256" key="4">
    <source>
        <dbReference type="ARBA" id="ARBA00023033"/>
    </source>
</evidence>
<dbReference type="Pfam" id="PF00296">
    <property type="entry name" value="Bac_luciferase"/>
    <property type="match status" value="1"/>
</dbReference>
<protein>
    <submittedName>
        <fullName evidence="6">FMNH2-dependent dimethyl sulfone monooxygenase</fullName>
    </submittedName>
</protein>
<dbReference type="OrthoDB" id="7684at2157"/>
<keyword evidence="7" id="KW-1185">Reference proteome</keyword>
<dbReference type="NCBIfam" id="TIGR04021">
    <property type="entry name" value="LLM_DMSO2_sfnG"/>
    <property type="match status" value="1"/>
</dbReference>
<proteinExistence type="predicted"/>
<reference evidence="7" key="1">
    <citation type="submission" date="2016-10" db="EMBL/GenBank/DDBJ databases">
        <authorList>
            <person name="Varghese N."/>
            <person name="Submissions S."/>
        </authorList>
    </citation>
    <scope>NUCLEOTIDE SEQUENCE [LARGE SCALE GENOMIC DNA]</scope>
    <source>
        <strain evidence="7">DC30,IBRC 10041,KCTC 4046</strain>
    </source>
</reference>
<dbReference type="InterPro" id="IPR011251">
    <property type="entry name" value="Luciferase-like_dom"/>
</dbReference>
<organism evidence="6 7">
    <name type="scientific">Halopenitus persicus</name>
    <dbReference type="NCBI Taxonomy" id="1048396"/>
    <lineage>
        <taxon>Archaea</taxon>
        <taxon>Methanobacteriati</taxon>
        <taxon>Methanobacteriota</taxon>
        <taxon>Stenosarchaea group</taxon>
        <taxon>Halobacteria</taxon>
        <taxon>Halobacteriales</taxon>
        <taxon>Haloferacaceae</taxon>
        <taxon>Halopenitus</taxon>
    </lineage>
</organism>
<evidence type="ECO:0000256" key="3">
    <source>
        <dbReference type="ARBA" id="ARBA00023002"/>
    </source>
</evidence>
<dbReference type="Proteomes" id="UP000199079">
    <property type="component" value="Unassembled WGS sequence"/>
</dbReference>
<dbReference type="AlphaFoldDB" id="A0A1H3DX95"/>
<dbReference type="CDD" id="cd01094">
    <property type="entry name" value="Alkanesulfonate_monoxygenase"/>
    <property type="match status" value="1"/>
</dbReference>
<keyword evidence="4 6" id="KW-0503">Monooxygenase</keyword>
<evidence type="ECO:0000313" key="6">
    <source>
        <dbReference type="EMBL" id="SDX70304.1"/>
    </source>
</evidence>
<dbReference type="PANTHER" id="PTHR42847">
    <property type="entry name" value="ALKANESULFONATE MONOOXYGENASE"/>
    <property type="match status" value="1"/>
</dbReference>
<dbReference type="PANTHER" id="PTHR42847:SF4">
    <property type="entry name" value="ALKANESULFONATE MONOOXYGENASE-RELATED"/>
    <property type="match status" value="1"/>
</dbReference>
<dbReference type="GO" id="GO:0008726">
    <property type="term" value="F:alkanesulfonate monooxygenase activity"/>
    <property type="evidence" value="ECO:0007669"/>
    <property type="project" value="TreeGrafter"/>
</dbReference>
<keyword evidence="1" id="KW-0285">Flavoprotein</keyword>
<evidence type="ECO:0000313" key="7">
    <source>
        <dbReference type="Proteomes" id="UP000199079"/>
    </source>
</evidence>
<accession>A0A1H3DX95</accession>
<name>A0A1H3DX95_9EURY</name>
<keyword evidence="3" id="KW-0560">Oxidoreductase</keyword>
<dbReference type="Gene3D" id="3.20.20.30">
    <property type="entry name" value="Luciferase-like domain"/>
    <property type="match status" value="1"/>
</dbReference>
<dbReference type="SUPFAM" id="SSF51679">
    <property type="entry name" value="Bacterial luciferase-like"/>
    <property type="match status" value="1"/>
</dbReference>
<gene>
    <name evidence="6" type="ORF">SAMN05216564_101162</name>
</gene>
<feature type="domain" description="Luciferase-like" evidence="5">
    <location>
        <begin position="21"/>
        <end position="331"/>
    </location>
</feature>
<dbReference type="InterPro" id="IPR024014">
    <property type="entry name" value="DMSO2_SphG"/>
</dbReference>
<dbReference type="EMBL" id="FNPC01000001">
    <property type="protein sequence ID" value="SDX70304.1"/>
    <property type="molecule type" value="Genomic_DNA"/>
</dbReference>
<dbReference type="RefSeq" id="WP_092730277.1">
    <property type="nucleotide sequence ID" value="NZ_FNPC01000001.1"/>
</dbReference>
<dbReference type="InterPro" id="IPR036661">
    <property type="entry name" value="Luciferase-like_sf"/>
</dbReference>
<evidence type="ECO:0000256" key="2">
    <source>
        <dbReference type="ARBA" id="ARBA00022643"/>
    </source>
</evidence>
<dbReference type="GO" id="GO:0046306">
    <property type="term" value="P:alkanesulfonate catabolic process"/>
    <property type="evidence" value="ECO:0007669"/>
    <property type="project" value="TreeGrafter"/>
</dbReference>
<dbReference type="InterPro" id="IPR050172">
    <property type="entry name" value="SsuD_RutA_monooxygenase"/>
</dbReference>